<dbReference type="EMBL" id="CP044205">
    <property type="protein sequence ID" value="QFY41503.1"/>
    <property type="molecule type" value="Genomic_DNA"/>
</dbReference>
<dbReference type="Gene3D" id="3.30.420.130">
    <property type="entry name" value="Dinitrogenase iron-molybdenum cofactor biosynthesis domain"/>
    <property type="match status" value="1"/>
</dbReference>
<gene>
    <name evidence="1" type="ORF">F6R98_01740</name>
</gene>
<dbReference type="SUPFAM" id="SSF53146">
    <property type="entry name" value="Nitrogenase accessory factor-like"/>
    <property type="match status" value="1"/>
</dbReference>
<protein>
    <submittedName>
        <fullName evidence="1">Nitrogen fixation protein</fullName>
    </submittedName>
</protein>
<proteinExistence type="predicted"/>
<dbReference type="InParanoid" id="A0A5Q0BC32"/>
<dbReference type="OrthoDB" id="9797941at2"/>
<dbReference type="Proteomes" id="UP000325755">
    <property type="component" value="Chromosome"/>
</dbReference>
<organism evidence="1 2">
    <name type="scientific">Candidatus Methylospira mobilis</name>
    <dbReference type="NCBI Taxonomy" id="1808979"/>
    <lineage>
        <taxon>Bacteria</taxon>
        <taxon>Pseudomonadati</taxon>
        <taxon>Pseudomonadota</taxon>
        <taxon>Gammaproteobacteria</taxon>
        <taxon>Methylococcales</taxon>
        <taxon>Methylococcaceae</taxon>
        <taxon>Candidatus Methylospira</taxon>
    </lineage>
</organism>
<sequence length="154" mass="16618">MPESGHLKIAIATNDLLQVDANFASARQLVIYDVSVDSSEFLDCVQFKPGAKTVGAGKKGPGGGKGCSMGDPGGGVSQEHMNERVEAVKGCAILFSKGLSDLHAVSVKNLDVFPVKMENSREIPEVIEYVQRMIARPPLWMRRAMGYIPVEQEA</sequence>
<accession>A0A5Q0BC32</accession>
<dbReference type="KEGG" id="mmob:F6R98_01740"/>
<keyword evidence="2" id="KW-1185">Reference proteome</keyword>
<name>A0A5Q0BC32_9GAMM</name>
<evidence type="ECO:0000313" key="2">
    <source>
        <dbReference type="Proteomes" id="UP000325755"/>
    </source>
</evidence>
<dbReference type="RefSeq" id="WP_153247484.1">
    <property type="nucleotide sequence ID" value="NZ_CP044205.1"/>
</dbReference>
<evidence type="ECO:0000313" key="1">
    <source>
        <dbReference type="EMBL" id="QFY41503.1"/>
    </source>
</evidence>
<dbReference type="InterPro" id="IPR036105">
    <property type="entry name" value="DiNase_FeMo-co_biosyn_sf"/>
</dbReference>
<dbReference type="AlphaFoldDB" id="A0A5Q0BC32"/>
<reference evidence="1 2" key="1">
    <citation type="submission" date="2019-09" db="EMBL/GenBank/DDBJ databases">
        <title>Ecophysiology of the spiral-shaped methanotroph Methylospira mobilis as revealed by the complete genome sequence.</title>
        <authorList>
            <person name="Oshkin I.Y."/>
            <person name="Dedysh S.N."/>
            <person name="Miroshnikov K."/>
            <person name="Danilova O.V."/>
            <person name="Hakobyan A."/>
            <person name="Liesack W."/>
        </authorList>
    </citation>
    <scope>NUCLEOTIDE SEQUENCE [LARGE SCALE GENOMIC DNA]</scope>
    <source>
        <strain evidence="1 2">Shm1</strain>
    </source>
</reference>